<keyword evidence="2" id="KW-1133">Transmembrane helix</keyword>
<keyword evidence="2" id="KW-0472">Membrane</keyword>
<feature type="transmembrane region" description="Helical" evidence="2">
    <location>
        <begin position="95"/>
        <end position="123"/>
    </location>
</feature>
<organism evidence="3">
    <name type="scientific">Noctiluca scintillans</name>
    <name type="common">Sea sparkle</name>
    <name type="synonym">Red tide dinoflagellate</name>
    <dbReference type="NCBI Taxonomy" id="2966"/>
    <lineage>
        <taxon>Eukaryota</taxon>
        <taxon>Sar</taxon>
        <taxon>Alveolata</taxon>
        <taxon>Dinophyceae</taxon>
        <taxon>Noctilucales</taxon>
        <taxon>Noctilucaceae</taxon>
        <taxon>Noctiluca</taxon>
    </lineage>
</organism>
<reference evidence="3" key="1">
    <citation type="submission" date="2021-01" db="EMBL/GenBank/DDBJ databases">
        <authorList>
            <person name="Corre E."/>
            <person name="Pelletier E."/>
            <person name="Niang G."/>
            <person name="Scheremetjew M."/>
            <person name="Finn R."/>
            <person name="Kale V."/>
            <person name="Holt S."/>
            <person name="Cochrane G."/>
            <person name="Meng A."/>
            <person name="Brown T."/>
            <person name="Cohen L."/>
        </authorList>
    </citation>
    <scope>NUCLEOTIDE SEQUENCE</scope>
</reference>
<sequence length="217" mass="23464">MSDGSGVAAASRVLKSLCCSLPLSHVHIDATNLERHKNLRRIQFLLAVVALTGLVHALINARFSFNDFLKGGSDLFTALLGFLALRDVCSVNSSWFLSLLVWATVSSILFDLLLSLLPNLFYWNSYASQGRGPAFAVDNLLMSVVALTQLYLAFLVKQTLDDVLPGWANIASGSGSADFEEPFINPSRHQQSSRQGPSTSRSNTAFVPFGGSGQRLG</sequence>
<evidence type="ECO:0000256" key="2">
    <source>
        <dbReference type="SAM" id="Phobius"/>
    </source>
</evidence>
<evidence type="ECO:0000313" key="3">
    <source>
        <dbReference type="EMBL" id="CAD8871580.1"/>
    </source>
</evidence>
<keyword evidence="2" id="KW-0812">Transmembrane</keyword>
<gene>
    <name evidence="3" type="ORF">NSCI0253_LOCUS45937</name>
</gene>
<feature type="transmembrane region" description="Helical" evidence="2">
    <location>
        <begin position="135"/>
        <end position="156"/>
    </location>
</feature>
<proteinExistence type="predicted"/>
<dbReference type="EMBL" id="HBFQ01064749">
    <property type="protein sequence ID" value="CAD8871580.1"/>
    <property type="molecule type" value="Transcribed_RNA"/>
</dbReference>
<feature type="compositionally biased region" description="Polar residues" evidence="1">
    <location>
        <begin position="187"/>
        <end position="205"/>
    </location>
</feature>
<protein>
    <submittedName>
        <fullName evidence="3">Uncharacterized protein</fullName>
    </submittedName>
</protein>
<dbReference type="AlphaFoldDB" id="A0A7S1B1C9"/>
<feature type="region of interest" description="Disordered" evidence="1">
    <location>
        <begin position="186"/>
        <end position="217"/>
    </location>
</feature>
<feature type="transmembrane region" description="Helical" evidence="2">
    <location>
        <begin position="44"/>
        <end position="65"/>
    </location>
</feature>
<name>A0A7S1B1C9_NOCSC</name>
<accession>A0A7S1B1C9</accession>
<evidence type="ECO:0000256" key="1">
    <source>
        <dbReference type="SAM" id="MobiDB-lite"/>
    </source>
</evidence>